<dbReference type="AlphaFoldDB" id="A0A9P5BYI6"/>
<dbReference type="InterPro" id="IPR024983">
    <property type="entry name" value="CHAT_dom"/>
</dbReference>
<dbReference type="EMBL" id="SWKV01000065">
    <property type="protein sequence ID" value="KAF3034661.1"/>
    <property type="molecule type" value="Genomic_DNA"/>
</dbReference>
<evidence type="ECO:0000313" key="2">
    <source>
        <dbReference type="EMBL" id="KAF3034661.1"/>
    </source>
</evidence>
<organism evidence="2 3">
    <name type="scientific">Didymella heteroderae</name>
    <dbReference type="NCBI Taxonomy" id="1769908"/>
    <lineage>
        <taxon>Eukaryota</taxon>
        <taxon>Fungi</taxon>
        <taxon>Dikarya</taxon>
        <taxon>Ascomycota</taxon>
        <taxon>Pezizomycotina</taxon>
        <taxon>Dothideomycetes</taxon>
        <taxon>Pleosporomycetidae</taxon>
        <taxon>Pleosporales</taxon>
        <taxon>Pleosporineae</taxon>
        <taxon>Didymellaceae</taxon>
        <taxon>Didymella</taxon>
    </lineage>
</organism>
<reference evidence="2" key="1">
    <citation type="submission" date="2019-04" db="EMBL/GenBank/DDBJ databases">
        <title>Sequencing of skin fungus with MAO and IRED activity.</title>
        <authorList>
            <person name="Marsaioli A.J."/>
            <person name="Bonatto J.M.C."/>
            <person name="Reis Junior O."/>
        </authorList>
    </citation>
    <scope>NUCLEOTIDE SEQUENCE</scope>
    <source>
        <strain evidence="2">28M1</strain>
    </source>
</reference>
<evidence type="ECO:0000313" key="3">
    <source>
        <dbReference type="Proteomes" id="UP000758155"/>
    </source>
</evidence>
<protein>
    <recommendedName>
        <fullName evidence="1">CHAT domain-containing protein</fullName>
    </recommendedName>
</protein>
<dbReference type="OrthoDB" id="9991317at2759"/>
<feature type="domain" description="CHAT" evidence="1">
    <location>
        <begin position="273"/>
        <end position="602"/>
    </location>
</feature>
<proteinExistence type="predicted"/>
<gene>
    <name evidence="2" type="ORF">E8E12_001700</name>
</gene>
<evidence type="ECO:0000259" key="1">
    <source>
        <dbReference type="Pfam" id="PF12770"/>
    </source>
</evidence>
<dbReference type="Pfam" id="PF12770">
    <property type="entry name" value="CHAT"/>
    <property type="match status" value="1"/>
</dbReference>
<comment type="caution">
    <text evidence="2">The sequence shown here is derived from an EMBL/GenBank/DDBJ whole genome shotgun (WGS) entry which is preliminary data.</text>
</comment>
<sequence>MSVLQEAVQVTREAVEALPLNHLDRAAYLNTLGDRLGDRHSRLGTADDLDATILAYQSALHQSSSAVLDRISAGKKVLRYHALTSDWQKAYEDAKTAIDLVPRLTKRSLGNSDKQYVLGQIVGLACDATAAALNAKKAPSVALSLLEQGRGVLAASLEEMRTDLFDLQATHPELAKEFTRLRSVLDLPSRSGVFSEFDDRQTSSQDIANTRSRAGLDFDALIVNIRRQEGLEGFLLPPDEEEMKAAGSHGPIVVINVSELRSDALLVERSSAVLERLWDTVTKPVMDALGYSGSPSDNDWPHIWWIPTGRLSKFPLHAAGYHSKGSMRTVLDRAVSSYSSSVKTIIQGRRRRGLGVTPGKSPTALLIDMAQTPGRVPLEFASGEVSLVKGICQASSCEVILSTRKKADVMSHLSECNIFHFAGHGSTNDFDPSKSSLLLEDCKSDPLTVADLMENSLRDHSPFLAYLSACGTGEIRDQKYFDESIHLISACQLAGFRHVIGTLWEVEDGKSCLLMARIIYEEILHQGMTDPSVSVGLHKATRVLRDNWLRDRASIVQGRSLVEKEEASLETTVADYHTTSRTATPVRKKAKPLVWVPYVHFGV</sequence>
<accession>A0A9P5BYI6</accession>
<dbReference type="Proteomes" id="UP000758155">
    <property type="component" value="Unassembled WGS sequence"/>
</dbReference>
<name>A0A9P5BYI6_9PLEO</name>
<keyword evidence="3" id="KW-1185">Reference proteome</keyword>